<feature type="domain" description="GUN4-like" evidence="2">
    <location>
        <begin position="81"/>
        <end position="222"/>
    </location>
</feature>
<dbReference type="PANTHER" id="PTHR34800">
    <property type="entry name" value="TETRAPYRROLE-BINDING PROTEIN, CHLOROPLASTIC"/>
    <property type="match status" value="1"/>
</dbReference>
<feature type="compositionally biased region" description="Basic and acidic residues" evidence="1">
    <location>
        <begin position="245"/>
        <end position="267"/>
    </location>
</feature>
<dbReference type="CDD" id="cd16383">
    <property type="entry name" value="GUN4"/>
    <property type="match status" value="1"/>
</dbReference>
<dbReference type="EMBL" id="RWGY01000163">
    <property type="protein sequence ID" value="TVU03658.1"/>
    <property type="molecule type" value="Genomic_DNA"/>
</dbReference>
<dbReference type="InterPro" id="IPR037215">
    <property type="entry name" value="GUN4-like_sf"/>
</dbReference>
<protein>
    <recommendedName>
        <fullName evidence="2">GUN4-like domain-containing protein</fullName>
    </recommendedName>
</protein>
<comment type="caution">
    <text evidence="3">The sequence shown here is derived from an EMBL/GenBank/DDBJ whole genome shotgun (WGS) entry which is preliminary data.</text>
</comment>
<keyword evidence="4" id="KW-1185">Reference proteome</keyword>
<organism evidence="3 4">
    <name type="scientific">Eragrostis curvula</name>
    <name type="common">weeping love grass</name>
    <dbReference type="NCBI Taxonomy" id="38414"/>
    <lineage>
        <taxon>Eukaryota</taxon>
        <taxon>Viridiplantae</taxon>
        <taxon>Streptophyta</taxon>
        <taxon>Embryophyta</taxon>
        <taxon>Tracheophyta</taxon>
        <taxon>Spermatophyta</taxon>
        <taxon>Magnoliopsida</taxon>
        <taxon>Liliopsida</taxon>
        <taxon>Poales</taxon>
        <taxon>Poaceae</taxon>
        <taxon>PACMAD clade</taxon>
        <taxon>Chloridoideae</taxon>
        <taxon>Eragrostideae</taxon>
        <taxon>Eragrostidinae</taxon>
        <taxon>Eragrostis</taxon>
    </lineage>
</organism>
<accession>A0A5J9SXC0</accession>
<dbReference type="PANTHER" id="PTHR34800:SF1">
    <property type="entry name" value="TETRAPYRROLE-BINDING PROTEIN, CHLOROPLASTIC"/>
    <property type="match status" value="1"/>
</dbReference>
<dbReference type="Proteomes" id="UP000324897">
    <property type="component" value="Unassembled WGS sequence"/>
</dbReference>
<evidence type="ECO:0000313" key="4">
    <source>
        <dbReference type="Proteomes" id="UP000324897"/>
    </source>
</evidence>
<dbReference type="FunFam" id="1.25.40.620:FF:000001">
    <property type="entry name" value="Tetrapyrrole-binding protein, chloroplastic"/>
    <property type="match status" value="1"/>
</dbReference>
<sequence length="267" mass="30323">MAKASLQSFLLPQHHYFANTSNHDSSPSNLLKLTTNSSSNISFRLFSNTSPSVTTTSTPNSSTPTPVTPAAADKPPSPTLDLLSRQLAAGDYRQADETTRALLIDLAGESARRRGYVFFSEVQFISAEDLRAIDELWREHSNGKFGYSVQKRLWEKARRDFTRFFIKVGWMKKLDTEIEQYNYRAFPDEFVWEMKDDTPEGHLPLTNALRGTQLLGNIFMHPAFEEGQEEEPTEESVTATTSGQSKDDSKGRERPKFMKDFKPNYSF</sequence>
<feature type="region of interest" description="Disordered" evidence="1">
    <location>
        <begin position="50"/>
        <end position="77"/>
    </location>
</feature>
<evidence type="ECO:0000256" key="1">
    <source>
        <dbReference type="SAM" id="MobiDB-lite"/>
    </source>
</evidence>
<dbReference type="SUPFAM" id="SSF140869">
    <property type="entry name" value="GUN4-like"/>
    <property type="match status" value="1"/>
</dbReference>
<dbReference type="OrthoDB" id="4835at2759"/>
<dbReference type="Pfam" id="PF05419">
    <property type="entry name" value="GUN4"/>
    <property type="match status" value="1"/>
</dbReference>
<gene>
    <name evidence="3" type="ORF">EJB05_50846</name>
</gene>
<dbReference type="Gene3D" id="1.10.10.1770">
    <property type="entry name" value="Gun4-like"/>
    <property type="match status" value="1"/>
</dbReference>
<feature type="compositionally biased region" description="Low complexity" evidence="1">
    <location>
        <begin position="50"/>
        <end position="69"/>
    </location>
</feature>
<dbReference type="AlphaFoldDB" id="A0A5J9SXC0"/>
<name>A0A5J9SXC0_9POAL</name>
<dbReference type="Gene3D" id="1.25.40.620">
    <property type="match status" value="1"/>
</dbReference>
<dbReference type="InterPro" id="IPR008629">
    <property type="entry name" value="GUN4-like"/>
</dbReference>
<feature type="region of interest" description="Disordered" evidence="1">
    <location>
        <begin position="226"/>
        <end position="267"/>
    </location>
</feature>
<feature type="non-terminal residue" evidence="3">
    <location>
        <position position="1"/>
    </location>
</feature>
<reference evidence="3 4" key="1">
    <citation type="journal article" date="2019" name="Sci. Rep.">
        <title>A high-quality genome of Eragrostis curvula grass provides insights into Poaceae evolution and supports new strategies to enhance forage quality.</title>
        <authorList>
            <person name="Carballo J."/>
            <person name="Santos B.A.C.M."/>
            <person name="Zappacosta D."/>
            <person name="Garbus I."/>
            <person name="Selva J.P."/>
            <person name="Gallo C.A."/>
            <person name="Diaz A."/>
            <person name="Albertini E."/>
            <person name="Caccamo M."/>
            <person name="Echenique V."/>
        </authorList>
    </citation>
    <scope>NUCLEOTIDE SEQUENCE [LARGE SCALE GENOMIC DNA]</scope>
    <source>
        <strain evidence="4">cv. Victoria</strain>
        <tissue evidence="3">Leaf</tissue>
    </source>
</reference>
<dbReference type="GO" id="GO:0010019">
    <property type="term" value="P:chloroplast-nucleus signaling pathway"/>
    <property type="evidence" value="ECO:0007669"/>
    <property type="project" value="TreeGrafter"/>
</dbReference>
<evidence type="ECO:0000313" key="3">
    <source>
        <dbReference type="EMBL" id="TVU03658.1"/>
    </source>
</evidence>
<evidence type="ECO:0000259" key="2">
    <source>
        <dbReference type="Pfam" id="PF05419"/>
    </source>
</evidence>
<dbReference type="GO" id="GO:0046906">
    <property type="term" value="F:tetrapyrrole binding"/>
    <property type="evidence" value="ECO:0007669"/>
    <property type="project" value="TreeGrafter"/>
</dbReference>
<dbReference type="GO" id="GO:0009507">
    <property type="term" value="C:chloroplast"/>
    <property type="evidence" value="ECO:0007669"/>
    <property type="project" value="TreeGrafter"/>
</dbReference>
<dbReference type="FunFam" id="1.10.10.1770:FF:000001">
    <property type="entry name" value="Tetrapyrrole-binding protein, chloroplastic"/>
    <property type="match status" value="1"/>
</dbReference>
<dbReference type="Gramene" id="TVU03658">
    <property type="protein sequence ID" value="TVU03658"/>
    <property type="gene ID" value="EJB05_50846"/>
</dbReference>
<proteinExistence type="predicted"/>